<dbReference type="PANTHER" id="PTHR38101">
    <property type="entry name" value="UPF0307 PROTEIN YJGA"/>
    <property type="match status" value="1"/>
</dbReference>
<evidence type="ECO:0000313" key="7">
    <source>
        <dbReference type="Proteomes" id="UP001069090"/>
    </source>
</evidence>
<dbReference type="PANTHER" id="PTHR38101:SF1">
    <property type="entry name" value="UPF0307 PROTEIN YJGA"/>
    <property type="match status" value="1"/>
</dbReference>
<dbReference type="InterPro" id="IPR006839">
    <property type="entry name" value="DarP"/>
</dbReference>
<evidence type="ECO:0000256" key="3">
    <source>
        <dbReference type="ARBA" id="ARBA00022730"/>
    </source>
</evidence>
<keyword evidence="1 5" id="KW-0963">Cytoplasm</keyword>
<dbReference type="GO" id="GO:0019843">
    <property type="term" value="F:rRNA binding"/>
    <property type="evidence" value="ECO:0007669"/>
    <property type="project" value="UniProtKB-UniRule"/>
</dbReference>
<sequence>MNQWYDDEDEQDLPPSKSELKREMHALQELGGKIVKLSSGQYATIPLAGILKEAIDTARRIKSREGLRRQMQYIGKLLRETDIGPIEQAFIELENGRINAAKRFQALEQWRDELIAQGPNAIETVIAKHPQADRQHLRQLILQANREQKANKPPAAARKIFKYLRELDEG</sequence>
<dbReference type="CDD" id="cd16331">
    <property type="entry name" value="YjgA-like"/>
    <property type="match status" value="1"/>
</dbReference>
<dbReference type="NCBIfam" id="NF003593">
    <property type="entry name" value="PRK05255.1-1"/>
    <property type="match status" value="1"/>
</dbReference>
<keyword evidence="2 5" id="KW-0690">Ribosome biogenesis</keyword>
<comment type="caution">
    <text evidence="6">The sequence shown here is derived from an EMBL/GenBank/DDBJ whole genome shotgun (WGS) entry which is preliminary data.</text>
</comment>
<dbReference type="Pfam" id="PF04751">
    <property type="entry name" value="DarP"/>
    <property type="match status" value="1"/>
</dbReference>
<dbReference type="InterPro" id="IPR023153">
    <property type="entry name" value="DarP_sf"/>
</dbReference>
<dbReference type="Gene3D" id="1.10.60.30">
    <property type="entry name" value="PSPTO4464-like domains"/>
    <property type="match status" value="2"/>
</dbReference>
<protein>
    <recommendedName>
        <fullName evidence="5">Dual-action ribosomal maturation protein DarP</fullName>
    </recommendedName>
    <alternativeName>
        <fullName evidence="5">Large ribosomal subunit assembly factor DarP</fullName>
    </alternativeName>
</protein>
<dbReference type="PIRSF" id="PIRSF016183">
    <property type="entry name" value="UCP016183"/>
    <property type="match status" value="1"/>
</dbReference>
<evidence type="ECO:0000256" key="5">
    <source>
        <dbReference type="HAMAP-Rule" id="MF_00765"/>
    </source>
</evidence>
<dbReference type="EMBL" id="JAPTGG010000001">
    <property type="protein sequence ID" value="MCZ0864002.1"/>
    <property type="molecule type" value="Genomic_DNA"/>
</dbReference>
<dbReference type="AlphaFoldDB" id="A0A9J6RI09"/>
<proteinExistence type="inferred from homology"/>
<dbReference type="Proteomes" id="UP001069090">
    <property type="component" value="Unassembled WGS sequence"/>
</dbReference>
<evidence type="ECO:0000313" key="6">
    <source>
        <dbReference type="EMBL" id="MCZ0864002.1"/>
    </source>
</evidence>
<comment type="function">
    <text evidence="5">Member of a network of 50S ribosomal subunit biogenesis factors which assembles along the 30S-50S interface, preventing incorrect 23S rRNA structures from forming. Promotes peptidyl transferase center (PTC) maturation.</text>
</comment>
<dbReference type="GO" id="GO:1902626">
    <property type="term" value="P:assembly of large subunit precursor of preribosome"/>
    <property type="evidence" value="ECO:0007669"/>
    <property type="project" value="UniProtKB-UniRule"/>
</dbReference>
<dbReference type="GO" id="GO:0043022">
    <property type="term" value="F:ribosome binding"/>
    <property type="evidence" value="ECO:0007669"/>
    <property type="project" value="UniProtKB-UniRule"/>
</dbReference>
<dbReference type="GO" id="GO:0005829">
    <property type="term" value="C:cytosol"/>
    <property type="evidence" value="ECO:0007669"/>
    <property type="project" value="TreeGrafter"/>
</dbReference>
<evidence type="ECO:0000256" key="1">
    <source>
        <dbReference type="ARBA" id="ARBA00022490"/>
    </source>
</evidence>
<reference evidence="6 7" key="1">
    <citation type="submission" date="2022-12" db="EMBL/GenBank/DDBJ databases">
        <title>Dasania phycosphaerae sp. nov., isolated from particulate material of the south coast of Korea.</title>
        <authorList>
            <person name="Jiang Y."/>
        </authorList>
    </citation>
    <scope>NUCLEOTIDE SEQUENCE [LARGE SCALE GENOMIC DNA]</scope>
    <source>
        <strain evidence="6 7">GY-19</strain>
    </source>
</reference>
<evidence type="ECO:0000256" key="2">
    <source>
        <dbReference type="ARBA" id="ARBA00022517"/>
    </source>
</evidence>
<dbReference type="HAMAP" id="MF_00765">
    <property type="entry name" value="DarP"/>
    <property type="match status" value="1"/>
</dbReference>
<accession>A0A9J6RI09</accession>
<keyword evidence="4 5" id="KW-0694">RNA-binding</keyword>
<comment type="subcellular location">
    <subcellularLocation>
        <location evidence="5">Cytoplasm</location>
    </subcellularLocation>
    <text evidence="5">Associates with late stage pre-50S ribosomal subunits.</text>
</comment>
<name>A0A9J6RI09_9GAMM</name>
<comment type="similarity">
    <text evidence="5">Belongs to the DarP family.</text>
</comment>
<organism evidence="6 7">
    <name type="scientific">Dasania phycosphaerae</name>
    <dbReference type="NCBI Taxonomy" id="2950436"/>
    <lineage>
        <taxon>Bacteria</taxon>
        <taxon>Pseudomonadati</taxon>
        <taxon>Pseudomonadota</taxon>
        <taxon>Gammaproteobacteria</taxon>
        <taxon>Cellvibrionales</taxon>
        <taxon>Spongiibacteraceae</taxon>
        <taxon>Dasania</taxon>
    </lineage>
</organism>
<keyword evidence="7" id="KW-1185">Reference proteome</keyword>
<dbReference type="SUPFAM" id="SSF158710">
    <property type="entry name" value="PSPTO4464-like"/>
    <property type="match status" value="1"/>
</dbReference>
<dbReference type="RefSeq" id="WP_258330147.1">
    <property type="nucleotide sequence ID" value="NZ_JAPTGG010000001.1"/>
</dbReference>
<keyword evidence="3 5" id="KW-0699">rRNA-binding</keyword>
<evidence type="ECO:0000256" key="4">
    <source>
        <dbReference type="ARBA" id="ARBA00022884"/>
    </source>
</evidence>
<gene>
    <name evidence="5" type="primary">darP</name>
    <name evidence="6" type="ORF">O0V09_02250</name>
</gene>